<keyword evidence="4" id="KW-1185">Reference proteome</keyword>
<dbReference type="KEGG" id="atl:Athai_61410"/>
<gene>
    <name evidence="3" type="ORF">Athai_61410</name>
</gene>
<dbReference type="InterPro" id="IPR013830">
    <property type="entry name" value="SGNH_hydro"/>
</dbReference>
<protein>
    <submittedName>
        <fullName evidence="3">SGNH hydrolase</fullName>
    </submittedName>
</protein>
<sequence>MAERAASSRGAARQPGPTTGRRQLLQGGAAAILGAGAATLAGTTGADATPARSHRWAPSWYTAQSAPTAADTLALGGFTDRTVRAVLRMSAGGRQLRLRFANPFSDRVVAVGPVTVARRPAGTAGPSAAVDPASLRPVTFGGEPDSMLVAGAEVLSDPIELPVRAGGDLVVSAYLPGPTGPVAFHRNIHATSYVSVAGAHTGDGATAYPTTTSSVFLLTAVEVTGAARGLAILGDSITEGVGTPNDANLRWPDQLAARMPGVAVANLGISGNRVLLDDDRFGPSAQRRFDRDVAGLSGVDTVLVFIGINDIQQPPQQSDPAAILAGHRQLALRARARGLRVVGATITPFEGWLRYTPAREAVRRAVNAELRRGRIFDALVDFDAAVRDPDRPTRLRPDYASPDGLHPNAAGAGALAAAVPVRAVFRS</sequence>
<dbReference type="RefSeq" id="WP_203964642.1">
    <property type="nucleotide sequence ID" value="NZ_AP023355.1"/>
</dbReference>
<dbReference type="InterPro" id="IPR036514">
    <property type="entry name" value="SGNH_hydro_sf"/>
</dbReference>
<feature type="compositionally biased region" description="Low complexity" evidence="1">
    <location>
        <begin position="1"/>
        <end position="13"/>
    </location>
</feature>
<dbReference type="PROSITE" id="PS51318">
    <property type="entry name" value="TAT"/>
    <property type="match status" value="1"/>
</dbReference>
<accession>A0A7R7DVJ3</accession>
<feature type="domain" description="SGNH hydrolase-type esterase" evidence="2">
    <location>
        <begin position="232"/>
        <end position="412"/>
    </location>
</feature>
<evidence type="ECO:0000259" key="2">
    <source>
        <dbReference type="Pfam" id="PF13472"/>
    </source>
</evidence>
<dbReference type="InterPro" id="IPR006311">
    <property type="entry name" value="TAT_signal"/>
</dbReference>
<keyword evidence="3" id="KW-0378">Hydrolase</keyword>
<name>A0A7R7DVJ3_9ACTN</name>
<dbReference type="EMBL" id="AP023355">
    <property type="protein sequence ID" value="BCJ38638.1"/>
    <property type="molecule type" value="Genomic_DNA"/>
</dbReference>
<dbReference type="Proteomes" id="UP000611640">
    <property type="component" value="Chromosome"/>
</dbReference>
<dbReference type="InterPro" id="IPR053140">
    <property type="entry name" value="GDSL_Rv0518-like"/>
</dbReference>
<organism evidence="3 4">
    <name type="scientific">Actinocatenispora thailandica</name>
    <dbReference type="NCBI Taxonomy" id="227318"/>
    <lineage>
        <taxon>Bacteria</taxon>
        <taxon>Bacillati</taxon>
        <taxon>Actinomycetota</taxon>
        <taxon>Actinomycetes</taxon>
        <taxon>Micromonosporales</taxon>
        <taxon>Micromonosporaceae</taxon>
        <taxon>Actinocatenispora</taxon>
    </lineage>
</organism>
<dbReference type="PANTHER" id="PTHR43784:SF2">
    <property type="entry name" value="GDSL-LIKE LIPASE_ACYLHYDROLASE, PUTATIVE (AFU_ORTHOLOGUE AFUA_2G00820)-RELATED"/>
    <property type="match status" value="1"/>
</dbReference>
<proteinExistence type="predicted"/>
<evidence type="ECO:0000313" key="4">
    <source>
        <dbReference type="Proteomes" id="UP000611640"/>
    </source>
</evidence>
<dbReference type="Pfam" id="PF13472">
    <property type="entry name" value="Lipase_GDSL_2"/>
    <property type="match status" value="1"/>
</dbReference>
<dbReference type="GO" id="GO:0016787">
    <property type="term" value="F:hydrolase activity"/>
    <property type="evidence" value="ECO:0007669"/>
    <property type="project" value="UniProtKB-KW"/>
</dbReference>
<dbReference type="CDD" id="cd01830">
    <property type="entry name" value="XynE_like"/>
    <property type="match status" value="1"/>
</dbReference>
<evidence type="ECO:0000313" key="3">
    <source>
        <dbReference type="EMBL" id="BCJ38638.1"/>
    </source>
</evidence>
<feature type="region of interest" description="Disordered" evidence="1">
    <location>
        <begin position="1"/>
        <end position="22"/>
    </location>
</feature>
<evidence type="ECO:0000256" key="1">
    <source>
        <dbReference type="SAM" id="MobiDB-lite"/>
    </source>
</evidence>
<dbReference type="SUPFAM" id="SSF52266">
    <property type="entry name" value="SGNH hydrolase"/>
    <property type="match status" value="1"/>
</dbReference>
<reference evidence="3 4" key="1">
    <citation type="submission" date="2020-08" db="EMBL/GenBank/DDBJ databases">
        <title>Whole genome shotgun sequence of Actinocatenispora thailandica NBRC 105041.</title>
        <authorList>
            <person name="Komaki H."/>
            <person name="Tamura T."/>
        </authorList>
    </citation>
    <scope>NUCLEOTIDE SEQUENCE [LARGE SCALE GENOMIC DNA]</scope>
    <source>
        <strain evidence="3 4">NBRC 105041</strain>
    </source>
</reference>
<dbReference type="AlphaFoldDB" id="A0A7R7DVJ3"/>
<dbReference type="Gene3D" id="3.40.50.1110">
    <property type="entry name" value="SGNH hydrolase"/>
    <property type="match status" value="1"/>
</dbReference>
<dbReference type="PANTHER" id="PTHR43784">
    <property type="entry name" value="GDSL-LIKE LIPASE/ACYLHYDROLASE, PUTATIVE (AFU_ORTHOLOGUE AFUA_2G00820)-RELATED"/>
    <property type="match status" value="1"/>
</dbReference>